<accession>M4BES6</accession>
<protein>
    <submittedName>
        <fullName evidence="1">Uncharacterized protein</fullName>
    </submittedName>
</protein>
<dbReference type="EnsemblProtists" id="HpaT804794">
    <property type="protein sequence ID" value="HpaP804794"/>
    <property type="gene ID" value="HpaG804794"/>
</dbReference>
<keyword evidence="2" id="KW-1185">Reference proteome</keyword>
<evidence type="ECO:0000313" key="1">
    <source>
        <dbReference type="EnsemblProtists" id="HpaP804794"/>
    </source>
</evidence>
<reference evidence="1" key="2">
    <citation type="submission" date="2015-06" db="UniProtKB">
        <authorList>
            <consortium name="EnsemblProtists"/>
        </authorList>
    </citation>
    <scope>IDENTIFICATION</scope>
    <source>
        <strain evidence="1">Emoy2</strain>
    </source>
</reference>
<evidence type="ECO:0000313" key="2">
    <source>
        <dbReference type="Proteomes" id="UP000011713"/>
    </source>
</evidence>
<dbReference type="eggNOG" id="ENOG502SU11">
    <property type="taxonomic scope" value="Eukaryota"/>
</dbReference>
<dbReference type="AlphaFoldDB" id="M4BES6"/>
<organism evidence="1 2">
    <name type="scientific">Hyaloperonospora arabidopsidis (strain Emoy2)</name>
    <name type="common">Downy mildew agent</name>
    <name type="synonym">Peronospora arabidopsidis</name>
    <dbReference type="NCBI Taxonomy" id="559515"/>
    <lineage>
        <taxon>Eukaryota</taxon>
        <taxon>Sar</taxon>
        <taxon>Stramenopiles</taxon>
        <taxon>Oomycota</taxon>
        <taxon>Peronosporomycetes</taxon>
        <taxon>Peronosporales</taxon>
        <taxon>Peronosporaceae</taxon>
        <taxon>Hyaloperonospora</taxon>
    </lineage>
</organism>
<dbReference type="VEuPathDB" id="FungiDB:HpaG804794"/>
<dbReference type="EMBL" id="JH598180">
    <property type="status" value="NOT_ANNOTATED_CDS"/>
    <property type="molecule type" value="Genomic_DNA"/>
</dbReference>
<sequence length="100" mass="11414">MKVDGRLFGTSWWQVMTPVWILVAYRFCCLVAHCRNSTSTDELTDAVFTGGVNFLLAAPLVLLAERLDGKTMSSFVIVMPWMILRVPERITRRHVVVFPQ</sequence>
<dbReference type="HOGENOM" id="CLU_2311557_0_0_1"/>
<dbReference type="Proteomes" id="UP000011713">
    <property type="component" value="Unassembled WGS sequence"/>
</dbReference>
<name>M4BES6_HYAAE</name>
<proteinExistence type="predicted"/>
<dbReference type="InParanoid" id="M4BES6"/>
<reference evidence="2" key="1">
    <citation type="journal article" date="2010" name="Science">
        <title>Signatures of adaptation to obligate biotrophy in the Hyaloperonospora arabidopsidis genome.</title>
        <authorList>
            <person name="Baxter L."/>
            <person name="Tripathy S."/>
            <person name="Ishaque N."/>
            <person name="Boot N."/>
            <person name="Cabral A."/>
            <person name="Kemen E."/>
            <person name="Thines M."/>
            <person name="Ah-Fong A."/>
            <person name="Anderson R."/>
            <person name="Badejoko W."/>
            <person name="Bittner-Eddy P."/>
            <person name="Boore J.L."/>
            <person name="Chibucos M.C."/>
            <person name="Coates M."/>
            <person name="Dehal P."/>
            <person name="Delehaunty K."/>
            <person name="Dong S."/>
            <person name="Downton P."/>
            <person name="Dumas B."/>
            <person name="Fabro G."/>
            <person name="Fronick C."/>
            <person name="Fuerstenberg S.I."/>
            <person name="Fulton L."/>
            <person name="Gaulin E."/>
            <person name="Govers F."/>
            <person name="Hughes L."/>
            <person name="Humphray S."/>
            <person name="Jiang R.H."/>
            <person name="Judelson H."/>
            <person name="Kamoun S."/>
            <person name="Kyung K."/>
            <person name="Meijer H."/>
            <person name="Minx P."/>
            <person name="Morris P."/>
            <person name="Nelson J."/>
            <person name="Phuntumart V."/>
            <person name="Qutob D."/>
            <person name="Rehmany A."/>
            <person name="Rougon-Cardoso A."/>
            <person name="Ryden P."/>
            <person name="Torto-Alalibo T."/>
            <person name="Studholme D."/>
            <person name="Wang Y."/>
            <person name="Win J."/>
            <person name="Wood J."/>
            <person name="Clifton S.W."/>
            <person name="Rogers J."/>
            <person name="Van den Ackerveken G."/>
            <person name="Jones J.D."/>
            <person name="McDowell J.M."/>
            <person name="Beynon J."/>
            <person name="Tyler B.M."/>
        </authorList>
    </citation>
    <scope>NUCLEOTIDE SEQUENCE [LARGE SCALE GENOMIC DNA]</scope>
    <source>
        <strain evidence="2">Emoy2</strain>
    </source>
</reference>